<dbReference type="CDD" id="cd13401">
    <property type="entry name" value="Slt70-like"/>
    <property type="match status" value="1"/>
</dbReference>
<dbReference type="RefSeq" id="WP_310320270.1">
    <property type="nucleotide sequence ID" value="NZ_JAVDWU010000009.1"/>
</dbReference>
<dbReference type="SUPFAM" id="SSF48435">
    <property type="entry name" value="Bacterial muramidases"/>
    <property type="match status" value="1"/>
</dbReference>
<evidence type="ECO:0000259" key="5">
    <source>
        <dbReference type="Pfam" id="PF01464"/>
    </source>
</evidence>
<dbReference type="EC" id="3.2.1.-" evidence="6"/>
<gene>
    <name evidence="6" type="ORF">J2W49_003951</name>
</gene>
<evidence type="ECO:0000256" key="4">
    <source>
        <dbReference type="SAM" id="SignalP"/>
    </source>
</evidence>
<keyword evidence="2 4" id="KW-0732">Signal</keyword>
<dbReference type="GO" id="GO:0016798">
    <property type="term" value="F:hydrolase activity, acting on glycosyl bonds"/>
    <property type="evidence" value="ECO:0007669"/>
    <property type="project" value="UniProtKB-KW"/>
</dbReference>
<comment type="caution">
    <text evidence="6">The sequence shown here is derived from an EMBL/GenBank/DDBJ whole genome shotgun (WGS) entry which is preliminary data.</text>
</comment>
<dbReference type="SUPFAM" id="SSF53955">
    <property type="entry name" value="Lysozyme-like"/>
    <property type="match status" value="1"/>
</dbReference>
<dbReference type="InterPro" id="IPR023346">
    <property type="entry name" value="Lysozyme-like_dom_sf"/>
</dbReference>
<sequence length="663" mass="73647">MNLVNFRRGLWAIMAVLCVQGAAWAQGPVDATVLEMREAFRRNNTATLSALLPSVRGHVLEPLASYWEMKARLETASPAEIRAALRRHPGTYWEDRLRNDWLLQLAKQRDWANFSAELPAFRMNDDRQIQCYALMLDAAANRIPADEAALQVQALWHAQRDADDGCATAAQAFLSSGHLDQQAVWQRARLAMDANRPAAVAQAVAMLDPQWVPLVDEVAKNPAQFLDEKLTAIRTRTKEMVVLATIRLAFNDPAAAAEEMNRKRWVAQLTQEERSWVWGVIGKRSAQNLQDAALGYFVHGQDAFMTDDHLAWKARAGMRAGAWGHVRDAIAHMSEAQANEPTWIYWRARAMQALREPDAIAATVQARALYDSIASPNGFYEQLALEELGHPITPPAPPAPLTPQEREAAASHPGLQRALAAIQLGLRGEGVREWNYTVALHTPGGMPERELLASADLACRQALWDRCINTSLRTSVVFDHAQRFPMPHQAEVVRRSNEIGLDPAYVYGLIRQESRFVTDARSHVGASGLMQVMPATARWTARKIGLTNFRPHQITERDTNILIGTAYLKLALEDFEGSLPLAAAAYNAGPGRPRVWRNGPALPGEIWAENIPFEETRDYVKQVLANTTNYAALISGQPQSLRARLGVVGPREATAQAENRDLP</sequence>
<feature type="compositionally biased region" description="Pro residues" evidence="3">
    <location>
        <begin position="392"/>
        <end position="401"/>
    </location>
</feature>
<dbReference type="Proteomes" id="UP001265700">
    <property type="component" value="Unassembled WGS sequence"/>
</dbReference>
<protein>
    <submittedName>
        <fullName evidence="6">Soluble lytic murein transglycosylase</fullName>
        <ecNumber evidence="6">3.2.1.-</ecNumber>
    </submittedName>
</protein>
<proteinExistence type="inferred from homology"/>
<evidence type="ECO:0000256" key="2">
    <source>
        <dbReference type="ARBA" id="ARBA00022729"/>
    </source>
</evidence>
<organism evidence="6 7">
    <name type="scientific">Hydrogenophaga palleronii</name>
    <dbReference type="NCBI Taxonomy" id="65655"/>
    <lineage>
        <taxon>Bacteria</taxon>
        <taxon>Pseudomonadati</taxon>
        <taxon>Pseudomonadota</taxon>
        <taxon>Betaproteobacteria</taxon>
        <taxon>Burkholderiales</taxon>
        <taxon>Comamonadaceae</taxon>
        <taxon>Hydrogenophaga</taxon>
    </lineage>
</organism>
<evidence type="ECO:0000256" key="3">
    <source>
        <dbReference type="SAM" id="MobiDB-lite"/>
    </source>
</evidence>
<evidence type="ECO:0000256" key="1">
    <source>
        <dbReference type="ARBA" id="ARBA00007734"/>
    </source>
</evidence>
<feature type="domain" description="Transglycosylase SLT" evidence="5">
    <location>
        <begin position="498"/>
        <end position="597"/>
    </location>
</feature>
<feature type="signal peptide" evidence="4">
    <location>
        <begin position="1"/>
        <end position="25"/>
    </location>
</feature>
<name>A0ABU1WRQ6_9BURK</name>
<evidence type="ECO:0000313" key="7">
    <source>
        <dbReference type="Proteomes" id="UP001265700"/>
    </source>
</evidence>
<dbReference type="Gene3D" id="1.25.20.10">
    <property type="entry name" value="Bacterial muramidases"/>
    <property type="match status" value="1"/>
</dbReference>
<comment type="similarity">
    <text evidence="1">Belongs to the transglycosylase Slt family.</text>
</comment>
<feature type="chain" id="PRO_5046117621" evidence="4">
    <location>
        <begin position="26"/>
        <end position="663"/>
    </location>
</feature>
<dbReference type="PANTHER" id="PTHR37423:SF5">
    <property type="entry name" value="SOLUBLE LYTIC MUREIN TRANSGLYCOSYLASE"/>
    <property type="match status" value="1"/>
</dbReference>
<dbReference type="PANTHER" id="PTHR37423">
    <property type="entry name" value="SOLUBLE LYTIC MUREIN TRANSGLYCOSYLASE-RELATED"/>
    <property type="match status" value="1"/>
</dbReference>
<evidence type="ECO:0000313" key="6">
    <source>
        <dbReference type="EMBL" id="MDR7151975.1"/>
    </source>
</evidence>
<dbReference type="InterPro" id="IPR008258">
    <property type="entry name" value="Transglycosylase_SLT_dom_1"/>
</dbReference>
<dbReference type="Pfam" id="PF01464">
    <property type="entry name" value="SLT"/>
    <property type="match status" value="1"/>
</dbReference>
<dbReference type="InterPro" id="IPR008939">
    <property type="entry name" value="Lytic_TGlycosylase_superhlx_U"/>
</dbReference>
<keyword evidence="7" id="KW-1185">Reference proteome</keyword>
<keyword evidence="6" id="KW-0378">Hydrolase</keyword>
<dbReference type="Gene3D" id="1.10.530.10">
    <property type="match status" value="1"/>
</dbReference>
<feature type="region of interest" description="Disordered" evidence="3">
    <location>
        <begin position="391"/>
        <end position="412"/>
    </location>
</feature>
<keyword evidence="6" id="KW-0326">Glycosidase</keyword>
<accession>A0ABU1WRQ6</accession>
<dbReference type="EMBL" id="JAVDWU010000009">
    <property type="protein sequence ID" value="MDR7151975.1"/>
    <property type="molecule type" value="Genomic_DNA"/>
</dbReference>
<reference evidence="6 7" key="1">
    <citation type="submission" date="2023-07" db="EMBL/GenBank/DDBJ databases">
        <title>Sorghum-associated microbial communities from plants grown in Nebraska, USA.</title>
        <authorList>
            <person name="Schachtman D."/>
        </authorList>
    </citation>
    <scope>NUCLEOTIDE SEQUENCE [LARGE SCALE GENOMIC DNA]</scope>
    <source>
        <strain evidence="6 7">4249</strain>
    </source>
</reference>